<gene>
    <name evidence="1" type="ORF">PCOR1329_LOCUS56335</name>
</gene>
<protein>
    <submittedName>
        <fullName evidence="1">Uncharacterized protein</fullName>
    </submittedName>
</protein>
<reference evidence="1" key="1">
    <citation type="submission" date="2023-10" db="EMBL/GenBank/DDBJ databases">
        <authorList>
            <person name="Chen Y."/>
            <person name="Shah S."/>
            <person name="Dougan E. K."/>
            <person name="Thang M."/>
            <person name="Chan C."/>
        </authorList>
    </citation>
    <scope>NUCLEOTIDE SEQUENCE [LARGE SCALE GENOMIC DNA]</scope>
</reference>
<dbReference type="EMBL" id="CAUYUJ010016931">
    <property type="protein sequence ID" value="CAK0870158.1"/>
    <property type="molecule type" value="Genomic_DNA"/>
</dbReference>
<organism evidence="1 2">
    <name type="scientific">Prorocentrum cordatum</name>
    <dbReference type="NCBI Taxonomy" id="2364126"/>
    <lineage>
        <taxon>Eukaryota</taxon>
        <taxon>Sar</taxon>
        <taxon>Alveolata</taxon>
        <taxon>Dinophyceae</taxon>
        <taxon>Prorocentrales</taxon>
        <taxon>Prorocentraceae</taxon>
        <taxon>Prorocentrum</taxon>
    </lineage>
</organism>
<sequence>MDYAARRFRRRAMALVDVLLPHVYTRSCVERCRDVLGGLLRARSRLRVASLGGGPGCDFAASLHVAGAAPAALGLGVAPAAVTCTVLDFEPAWESCVRAVDGSLRGAGSRVGLEPCDLTQPFEGGVNARLREAVLEAHLVTFCYVLHEIAAALLREGGSPAAALLGGAVPGVLAHAAPGAVVVALDASGFRGQREGGTEDSLQG</sequence>
<comment type="caution">
    <text evidence="1">The sequence shown here is derived from an EMBL/GenBank/DDBJ whole genome shotgun (WGS) entry which is preliminary data.</text>
</comment>
<dbReference type="Proteomes" id="UP001189429">
    <property type="component" value="Unassembled WGS sequence"/>
</dbReference>
<evidence type="ECO:0000313" key="1">
    <source>
        <dbReference type="EMBL" id="CAK0870158.1"/>
    </source>
</evidence>
<name>A0ABN9VB99_9DINO</name>
<keyword evidence="2" id="KW-1185">Reference proteome</keyword>
<accession>A0ABN9VB99</accession>
<evidence type="ECO:0000313" key="2">
    <source>
        <dbReference type="Proteomes" id="UP001189429"/>
    </source>
</evidence>
<proteinExistence type="predicted"/>